<feature type="compositionally biased region" description="Polar residues" evidence="1">
    <location>
        <begin position="137"/>
        <end position="147"/>
    </location>
</feature>
<reference evidence="3 4" key="1">
    <citation type="submission" date="2016-03" db="EMBL/GenBank/DDBJ databases">
        <title>Whole genome sequencing of Grifola frondosa 9006-11.</title>
        <authorList>
            <person name="Min B."/>
            <person name="Park H."/>
            <person name="Kim J.-G."/>
            <person name="Cho H."/>
            <person name="Oh Y.-L."/>
            <person name="Kong W.-S."/>
            <person name="Choi I.-G."/>
        </authorList>
    </citation>
    <scope>NUCLEOTIDE SEQUENCE [LARGE SCALE GENOMIC DNA]</scope>
    <source>
        <strain evidence="3 4">9006-11</strain>
    </source>
</reference>
<dbReference type="Proteomes" id="UP000092993">
    <property type="component" value="Unassembled WGS sequence"/>
</dbReference>
<dbReference type="PANTHER" id="PTHR38046">
    <property type="entry name" value="CRYPTIC LOCI REGULATOR 2"/>
    <property type="match status" value="1"/>
</dbReference>
<dbReference type="STRING" id="5627.A0A1C7MAV8"/>
<name>A0A1C7MAV8_GRIFR</name>
<dbReference type="GO" id="GO:0030466">
    <property type="term" value="P:silent mating-type cassette heterochromatin formation"/>
    <property type="evidence" value="ECO:0007669"/>
    <property type="project" value="TreeGrafter"/>
</dbReference>
<sequence>MRYQGLWWGAERIWTDELVRLKLARCQFAPKGTDIIYPPAGPSASTLASIAGGPDGAIADPDSLGAAQKGLFLRLEGLFVVDATRADGSVAKECRASGMLYELVDDDWEGDESGQNEGEGTAKGKERSNDVNKLDPFNSSAGTSMHTAGQGFTAPPSLHGPSPLRPPPLPNPDPTVSVFETAAEALTQTVAATKAKKRNMDGFKFRPILPPDHEVVLSLSLISGRYYPRLFAHPLMAPTVDKALCHPPEQGGLYEYGHLWAMDGLLPGVHQSMDPTFWRGSRVQMLKDSDAAARESFKQRWDEIKSTRLHSRMPSFLEGSSHDMPMEID</sequence>
<dbReference type="PANTHER" id="PTHR38046:SF1">
    <property type="entry name" value="CRYPTIC LOCI REGULATOR 2"/>
    <property type="match status" value="1"/>
</dbReference>
<evidence type="ECO:0000259" key="2">
    <source>
        <dbReference type="Pfam" id="PF10383"/>
    </source>
</evidence>
<dbReference type="GO" id="GO:0070824">
    <property type="term" value="C:SHREC complex"/>
    <property type="evidence" value="ECO:0007669"/>
    <property type="project" value="InterPro"/>
</dbReference>
<accession>A0A1C7MAV8</accession>
<dbReference type="GO" id="GO:0033553">
    <property type="term" value="C:rDNA heterochromatin"/>
    <property type="evidence" value="ECO:0007669"/>
    <property type="project" value="TreeGrafter"/>
</dbReference>
<dbReference type="InterPro" id="IPR038986">
    <property type="entry name" value="Clr2"/>
</dbReference>
<dbReference type="AlphaFoldDB" id="A0A1C7MAV8"/>
<organism evidence="3 4">
    <name type="scientific">Grifola frondosa</name>
    <name type="common">Maitake</name>
    <name type="synonym">Polyporus frondosus</name>
    <dbReference type="NCBI Taxonomy" id="5627"/>
    <lineage>
        <taxon>Eukaryota</taxon>
        <taxon>Fungi</taxon>
        <taxon>Dikarya</taxon>
        <taxon>Basidiomycota</taxon>
        <taxon>Agaricomycotina</taxon>
        <taxon>Agaricomycetes</taxon>
        <taxon>Polyporales</taxon>
        <taxon>Grifolaceae</taxon>
        <taxon>Grifola</taxon>
    </lineage>
</organism>
<dbReference type="OrthoDB" id="2421327at2759"/>
<evidence type="ECO:0000313" key="4">
    <source>
        <dbReference type="Proteomes" id="UP000092993"/>
    </source>
</evidence>
<feature type="compositionally biased region" description="Basic and acidic residues" evidence="1">
    <location>
        <begin position="120"/>
        <end position="133"/>
    </location>
</feature>
<feature type="region of interest" description="Disordered" evidence="1">
    <location>
        <begin position="106"/>
        <end position="175"/>
    </location>
</feature>
<dbReference type="InterPro" id="IPR018839">
    <property type="entry name" value="Tscrpt-silencing_Clr2_C"/>
</dbReference>
<evidence type="ECO:0000313" key="3">
    <source>
        <dbReference type="EMBL" id="OBZ74043.1"/>
    </source>
</evidence>
<feature type="compositionally biased region" description="Pro residues" evidence="1">
    <location>
        <begin position="163"/>
        <end position="173"/>
    </location>
</feature>
<gene>
    <name evidence="3" type="ORF">A0H81_05870</name>
</gene>
<protein>
    <recommendedName>
        <fullName evidence="2">Cryptic loci regulator 2 C-terminal domain-containing protein</fullName>
    </recommendedName>
</protein>
<dbReference type="EMBL" id="LUGG01000006">
    <property type="protein sequence ID" value="OBZ74043.1"/>
    <property type="molecule type" value="Genomic_DNA"/>
</dbReference>
<proteinExistence type="predicted"/>
<feature type="domain" description="Cryptic loci regulator 2 C-terminal" evidence="2">
    <location>
        <begin position="3"/>
        <end position="228"/>
    </location>
</feature>
<dbReference type="GO" id="GO:0031934">
    <property type="term" value="C:mating-type region heterochromatin"/>
    <property type="evidence" value="ECO:0007669"/>
    <property type="project" value="TreeGrafter"/>
</dbReference>
<comment type="caution">
    <text evidence="3">The sequence shown here is derived from an EMBL/GenBank/DDBJ whole genome shotgun (WGS) entry which is preliminary data.</text>
</comment>
<dbReference type="Pfam" id="PF10383">
    <property type="entry name" value="Clr2"/>
    <property type="match status" value="1"/>
</dbReference>
<keyword evidence="4" id="KW-1185">Reference proteome</keyword>
<evidence type="ECO:0000256" key="1">
    <source>
        <dbReference type="SAM" id="MobiDB-lite"/>
    </source>
</evidence>